<proteinExistence type="predicted"/>
<name>A0ACC3T447_LIPKO</name>
<sequence length="248" mass="27220">MNRTNGAGADVSEPVDVWWPPPSKKQRRPKSPEDVRQDIADIVTIIVLMLEIIYYVYKIYKSRKPFPASKPSSFERSSSRKSAQPAAIGLGPLLSNYEISPRIVTESELVSLIYAQPSFKGDLLGGGSDSGFAKLGSRYPDAMQVAIDYARDRNYSSETPNLASVVSMLDDMFSSSSGICSYIRAMKEGSLQSLSHNDNNPGPQRWISRKILVSLQAIDSSTTAISEATDTEYFLVVTSTVALMLDTC</sequence>
<protein>
    <submittedName>
        <fullName evidence="1">Uncharacterized protein</fullName>
    </submittedName>
</protein>
<comment type="caution">
    <text evidence="1">The sequence shown here is derived from an EMBL/GenBank/DDBJ whole genome shotgun (WGS) entry which is preliminary data.</text>
</comment>
<reference evidence="2" key="1">
    <citation type="journal article" date="2024" name="Front. Bioeng. Biotechnol.">
        <title>Genome-scale model development and genomic sequencing of the oleaginous clade Lipomyces.</title>
        <authorList>
            <person name="Czajka J.J."/>
            <person name="Han Y."/>
            <person name="Kim J."/>
            <person name="Mondo S.J."/>
            <person name="Hofstad B.A."/>
            <person name="Robles A."/>
            <person name="Haridas S."/>
            <person name="Riley R."/>
            <person name="LaButti K."/>
            <person name="Pangilinan J."/>
            <person name="Andreopoulos W."/>
            <person name="Lipzen A."/>
            <person name="Yan J."/>
            <person name="Wang M."/>
            <person name="Ng V."/>
            <person name="Grigoriev I.V."/>
            <person name="Spatafora J.W."/>
            <person name="Magnuson J.K."/>
            <person name="Baker S.E."/>
            <person name="Pomraning K.R."/>
        </authorList>
    </citation>
    <scope>NUCLEOTIDE SEQUENCE [LARGE SCALE GENOMIC DNA]</scope>
    <source>
        <strain evidence="2">CBS 7786</strain>
    </source>
</reference>
<evidence type="ECO:0000313" key="2">
    <source>
        <dbReference type="Proteomes" id="UP001433508"/>
    </source>
</evidence>
<keyword evidence="2" id="KW-1185">Reference proteome</keyword>
<gene>
    <name evidence="1" type="ORF">V1525DRAFT_401397</name>
</gene>
<accession>A0ACC3T447</accession>
<evidence type="ECO:0000313" key="1">
    <source>
        <dbReference type="EMBL" id="KAK9238376.1"/>
    </source>
</evidence>
<dbReference type="Proteomes" id="UP001433508">
    <property type="component" value="Unassembled WGS sequence"/>
</dbReference>
<dbReference type="EMBL" id="MU971357">
    <property type="protein sequence ID" value="KAK9238376.1"/>
    <property type="molecule type" value="Genomic_DNA"/>
</dbReference>
<organism evidence="1 2">
    <name type="scientific">Lipomyces kononenkoae</name>
    <name type="common">Yeast</name>
    <dbReference type="NCBI Taxonomy" id="34357"/>
    <lineage>
        <taxon>Eukaryota</taxon>
        <taxon>Fungi</taxon>
        <taxon>Dikarya</taxon>
        <taxon>Ascomycota</taxon>
        <taxon>Saccharomycotina</taxon>
        <taxon>Lipomycetes</taxon>
        <taxon>Lipomycetales</taxon>
        <taxon>Lipomycetaceae</taxon>
        <taxon>Lipomyces</taxon>
    </lineage>
</organism>